<accession>A0A1M5H836</accession>
<feature type="transmembrane region" description="Helical" evidence="1">
    <location>
        <begin position="7"/>
        <end position="24"/>
    </location>
</feature>
<dbReference type="OrthoDB" id="823034at2"/>
<proteinExistence type="predicted"/>
<dbReference type="STRING" id="468056.SAMN05443549_102115"/>
<dbReference type="AlphaFoldDB" id="A0A1M5H836"/>
<reference evidence="3" key="1">
    <citation type="submission" date="2016-11" db="EMBL/GenBank/DDBJ databases">
        <authorList>
            <person name="Varghese N."/>
            <person name="Submissions S."/>
        </authorList>
    </citation>
    <scope>NUCLEOTIDE SEQUENCE [LARGE SCALE GENOMIC DNA]</scope>
    <source>
        <strain evidence="3">DSM 19978</strain>
    </source>
</reference>
<evidence type="ECO:0000313" key="3">
    <source>
        <dbReference type="Proteomes" id="UP000184516"/>
    </source>
</evidence>
<keyword evidence="1" id="KW-1133">Transmembrane helix</keyword>
<organism evidence="2 3">
    <name type="scientific">Flavobacterium fluvii</name>
    <dbReference type="NCBI Taxonomy" id="468056"/>
    <lineage>
        <taxon>Bacteria</taxon>
        <taxon>Pseudomonadati</taxon>
        <taxon>Bacteroidota</taxon>
        <taxon>Flavobacteriia</taxon>
        <taxon>Flavobacteriales</taxon>
        <taxon>Flavobacteriaceae</taxon>
        <taxon>Flavobacterium</taxon>
    </lineage>
</organism>
<evidence type="ECO:0000313" key="2">
    <source>
        <dbReference type="EMBL" id="SHG12053.1"/>
    </source>
</evidence>
<dbReference type="Gene3D" id="2.160.20.120">
    <property type="match status" value="1"/>
</dbReference>
<sequence length="231" mass="26203">MKTSNKIFISFLIFLFVGIILLYLGSKYHKDYYDASNFADQKTLLSPFSVVVAEPGANFYLKSGKENKVIQTYRKDTFADFSAFVVRNDTLFISPVKQVKAKEGDYKVVPEIFCVNIKSLVAKENSNIGTGKFHADTLHIAMNKSRLNWRFDKAAFISIQAKDSDIYLDGENLEKITMELEKTKLRVAAKKRINNLLGSLKNDSNGDFSHSNSVHLDADKTSNYNFYDFGN</sequence>
<keyword evidence="1" id="KW-0472">Membrane</keyword>
<name>A0A1M5H836_9FLAO</name>
<keyword evidence="1" id="KW-0812">Transmembrane</keyword>
<dbReference type="RefSeq" id="WP_073368983.1">
    <property type="nucleotide sequence ID" value="NZ_FQWB01000002.1"/>
</dbReference>
<protein>
    <submittedName>
        <fullName evidence="2">Uncharacterized protein</fullName>
    </submittedName>
</protein>
<evidence type="ECO:0000256" key="1">
    <source>
        <dbReference type="SAM" id="Phobius"/>
    </source>
</evidence>
<dbReference type="EMBL" id="FQWB01000002">
    <property type="protein sequence ID" value="SHG12053.1"/>
    <property type="molecule type" value="Genomic_DNA"/>
</dbReference>
<dbReference type="Proteomes" id="UP000184516">
    <property type="component" value="Unassembled WGS sequence"/>
</dbReference>
<keyword evidence="3" id="KW-1185">Reference proteome</keyword>
<gene>
    <name evidence="2" type="ORF">SAMN05443549_102115</name>
</gene>